<dbReference type="AlphaFoldDB" id="A0A4P2QV01"/>
<proteinExistence type="predicted"/>
<sequence>MLNFEHPKKMVRVVTSLVYKAAGGDGDDEGNTPAGLSAAMFVLVLVGAPTQAPTQMETSEPSAGVSLGWIRAEAALRMAAGPHGGNMVHEMCC</sequence>
<evidence type="ECO:0000313" key="1">
    <source>
        <dbReference type="EMBL" id="AUX33978.1"/>
    </source>
</evidence>
<dbReference type="Proteomes" id="UP000295497">
    <property type="component" value="Chromosome"/>
</dbReference>
<name>A0A4P2QV01_SORCE</name>
<gene>
    <name evidence="1" type="ORF">SOCE836_061460</name>
</gene>
<reference evidence="1 2" key="1">
    <citation type="submission" date="2015-09" db="EMBL/GenBank/DDBJ databases">
        <title>Sorangium comparison.</title>
        <authorList>
            <person name="Zaburannyi N."/>
            <person name="Bunk B."/>
            <person name="Overmann J."/>
            <person name="Mueller R."/>
        </authorList>
    </citation>
    <scope>NUCLEOTIDE SEQUENCE [LARGE SCALE GENOMIC DNA]</scope>
    <source>
        <strain evidence="1 2">So ce836</strain>
    </source>
</reference>
<evidence type="ECO:0000313" key="2">
    <source>
        <dbReference type="Proteomes" id="UP000295497"/>
    </source>
</evidence>
<protein>
    <submittedName>
        <fullName evidence="1">Uncharacterized protein</fullName>
    </submittedName>
</protein>
<organism evidence="1 2">
    <name type="scientific">Sorangium cellulosum</name>
    <name type="common">Polyangium cellulosum</name>
    <dbReference type="NCBI Taxonomy" id="56"/>
    <lineage>
        <taxon>Bacteria</taxon>
        <taxon>Pseudomonadati</taxon>
        <taxon>Myxococcota</taxon>
        <taxon>Polyangia</taxon>
        <taxon>Polyangiales</taxon>
        <taxon>Polyangiaceae</taxon>
        <taxon>Sorangium</taxon>
    </lineage>
</organism>
<accession>A0A4P2QV01</accession>
<dbReference type="EMBL" id="CP012672">
    <property type="protein sequence ID" value="AUX33978.1"/>
    <property type="molecule type" value="Genomic_DNA"/>
</dbReference>